<keyword evidence="1" id="KW-0812">Transmembrane</keyword>
<accession>A0A1I4FR68</accession>
<keyword evidence="1" id="KW-1133">Transmembrane helix</keyword>
<organism evidence="2 3">
    <name type="scientific">Neomesorhizobium albiziae</name>
    <dbReference type="NCBI Taxonomy" id="335020"/>
    <lineage>
        <taxon>Bacteria</taxon>
        <taxon>Pseudomonadati</taxon>
        <taxon>Pseudomonadota</taxon>
        <taxon>Alphaproteobacteria</taxon>
        <taxon>Hyphomicrobiales</taxon>
        <taxon>Phyllobacteriaceae</taxon>
        <taxon>Neomesorhizobium</taxon>
    </lineage>
</organism>
<keyword evidence="3" id="KW-1185">Reference proteome</keyword>
<keyword evidence="1" id="KW-0472">Membrane</keyword>
<reference evidence="2 3" key="1">
    <citation type="submission" date="2016-10" db="EMBL/GenBank/DDBJ databases">
        <authorList>
            <person name="Varghese N."/>
            <person name="Submissions S."/>
        </authorList>
    </citation>
    <scope>NUCLEOTIDE SEQUENCE [LARGE SCALE GENOMIC DNA]</scope>
    <source>
        <strain evidence="2 3">DSM 21822</strain>
    </source>
</reference>
<dbReference type="Proteomes" id="UP000323300">
    <property type="component" value="Unassembled WGS sequence"/>
</dbReference>
<evidence type="ECO:0000313" key="2">
    <source>
        <dbReference type="EMBL" id="SFL19121.1"/>
    </source>
</evidence>
<gene>
    <name evidence="2" type="ORF">SAMN04488498_1522</name>
</gene>
<name>A0A1I4FR68_9HYPH</name>
<evidence type="ECO:0000313" key="3">
    <source>
        <dbReference type="Proteomes" id="UP000323300"/>
    </source>
</evidence>
<protein>
    <recommendedName>
        <fullName evidence="4">Nitroreductase family protein</fullName>
    </recommendedName>
</protein>
<proteinExistence type="predicted"/>
<dbReference type="InterPro" id="IPR000415">
    <property type="entry name" value="Nitroreductase-like"/>
</dbReference>
<dbReference type="GO" id="GO:0016491">
    <property type="term" value="F:oxidoreductase activity"/>
    <property type="evidence" value="ECO:0007669"/>
    <property type="project" value="InterPro"/>
</dbReference>
<dbReference type="NCBIfam" id="NF047509">
    <property type="entry name" value="Rv3131_FMN_oxido"/>
    <property type="match status" value="1"/>
</dbReference>
<evidence type="ECO:0008006" key="4">
    <source>
        <dbReference type="Google" id="ProtNLM"/>
    </source>
</evidence>
<feature type="transmembrane region" description="Helical" evidence="1">
    <location>
        <begin position="12"/>
        <end position="35"/>
    </location>
</feature>
<dbReference type="AlphaFoldDB" id="A0A1I4FR68"/>
<dbReference type="Gene3D" id="3.40.109.10">
    <property type="entry name" value="NADH Oxidase"/>
    <property type="match status" value="1"/>
</dbReference>
<dbReference type="EMBL" id="FOSL01000052">
    <property type="protein sequence ID" value="SFL19121.1"/>
    <property type="molecule type" value="Genomic_DNA"/>
</dbReference>
<evidence type="ECO:0000256" key="1">
    <source>
        <dbReference type="SAM" id="Phobius"/>
    </source>
</evidence>
<sequence>MSRLSKPKPSRVDTMPFLIVGTAAVVVLATGFVLWRAWQNGVWSAGRGEAFGPWHTWHQSRGKLKLVYSAILASNAHNSQPWRFRLAGDTITISADAERHIGSFDPFRREMHLSIGCALENLHQAAHAQGLEVRMELPPGMMALGALPASPAAIVRLGKGKQDETELFRAIPHRHTHRGRYCLDRHVPDELLAEFYAAVPENPSIRLFLFAGSDKEGLANLIVSATKAIVEDRQMSRDNARWFRFAQDAVEQKRDGLTLDANVTAPLQNFAAKIFPPSPESADRHWLQDTEKIQLGTAPLLGMIAVRDLYDRPTALQAGRLWQRLHLLLTARGLAGQPLNQPVERVDRERELDLPHQMAEALAQFTRDAAWLPTFIFRVGYAARPPSVSPRRPVESVVTFARRENSAKADMPTGSVARFHDG</sequence>
<dbReference type="SUPFAM" id="SSF55469">
    <property type="entry name" value="FMN-dependent nitroreductase-like"/>
    <property type="match status" value="2"/>
</dbReference>